<dbReference type="SUPFAM" id="SSF50447">
    <property type="entry name" value="Translation proteins"/>
    <property type="match status" value="1"/>
</dbReference>
<dbReference type="Pfam" id="PF00679">
    <property type="entry name" value="EFG_C"/>
    <property type="match status" value="1"/>
</dbReference>
<dbReference type="NCBIfam" id="NF009379">
    <property type="entry name" value="PRK12740.1-3"/>
    <property type="match status" value="1"/>
</dbReference>
<evidence type="ECO:0000313" key="7">
    <source>
        <dbReference type="EMBL" id="MBM7561764.1"/>
    </source>
</evidence>
<feature type="domain" description="Tr-type G" evidence="6">
    <location>
        <begin position="7"/>
        <end position="278"/>
    </location>
</feature>
<name>A0ABS2MQU0_9FIRM</name>
<dbReference type="PANTHER" id="PTHR43261:SF6">
    <property type="entry name" value="ELONGATION FACTOR G-LIKE PROTEIN"/>
    <property type="match status" value="1"/>
</dbReference>
<evidence type="ECO:0000256" key="2">
    <source>
        <dbReference type="ARBA" id="ARBA00017872"/>
    </source>
</evidence>
<dbReference type="NCBIfam" id="TIGR00231">
    <property type="entry name" value="small_GTP"/>
    <property type="match status" value="1"/>
</dbReference>
<dbReference type="CDD" id="cd03713">
    <property type="entry name" value="EFG_mtEFG_C"/>
    <property type="match status" value="1"/>
</dbReference>
<dbReference type="Gene3D" id="3.30.70.870">
    <property type="entry name" value="Elongation Factor G (Translational Gtpase), domain 3"/>
    <property type="match status" value="1"/>
</dbReference>
<comment type="caution">
    <text evidence="7">The sequence shown here is derived from an EMBL/GenBank/DDBJ whole genome shotgun (WGS) entry which is preliminary data.</text>
</comment>
<keyword evidence="7" id="KW-0648">Protein biosynthesis</keyword>
<dbReference type="Gene3D" id="3.30.230.10">
    <property type="match status" value="1"/>
</dbReference>
<evidence type="ECO:0000256" key="5">
    <source>
        <dbReference type="NCBIfam" id="TIGR00484"/>
    </source>
</evidence>
<dbReference type="RefSeq" id="WP_204663588.1">
    <property type="nucleotide sequence ID" value="NZ_JAFBDT010000008.1"/>
</dbReference>
<dbReference type="NCBIfam" id="TIGR00484">
    <property type="entry name" value="EF-G"/>
    <property type="match status" value="1"/>
</dbReference>
<evidence type="ECO:0000313" key="8">
    <source>
        <dbReference type="Proteomes" id="UP000767854"/>
    </source>
</evidence>
<dbReference type="NCBIfam" id="NF009891">
    <property type="entry name" value="PRK13351.1-1"/>
    <property type="match status" value="1"/>
</dbReference>
<dbReference type="InterPro" id="IPR035649">
    <property type="entry name" value="EFG_V"/>
</dbReference>
<dbReference type="PRINTS" id="PR00315">
    <property type="entry name" value="ELONGATNFCT"/>
</dbReference>
<evidence type="ECO:0000256" key="3">
    <source>
        <dbReference type="ARBA" id="ARBA00022741"/>
    </source>
</evidence>
<protein>
    <recommendedName>
        <fullName evidence="2 5">Elongation factor G</fullName>
    </recommendedName>
</protein>
<dbReference type="InterPro" id="IPR009000">
    <property type="entry name" value="Transl_B-barrel_sf"/>
</dbReference>
<dbReference type="Gene3D" id="3.40.50.300">
    <property type="entry name" value="P-loop containing nucleotide triphosphate hydrolases"/>
    <property type="match status" value="1"/>
</dbReference>
<dbReference type="InterPro" id="IPR027417">
    <property type="entry name" value="P-loop_NTPase"/>
</dbReference>
<dbReference type="SMART" id="SM00889">
    <property type="entry name" value="EFG_IV"/>
    <property type="match status" value="1"/>
</dbReference>
<dbReference type="SMART" id="SM00838">
    <property type="entry name" value="EFG_C"/>
    <property type="match status" value="1"/>
</dbReference>
<keyword evidence="3" id="KW-0547">Nucleotide-binding</keyword>
<dbReference type="InterPro" id="IPR005517">
    <property type="entry name" value="Transl_elong_EFG/EF2_IV"/>
</dbReference>
<evidence type="ECO:0000259" key="6">
    <source>
        <dbReference type="PROSITE" id="PS51722"/>
    </source>
</evidence>
<dbReference type="InterPro" id="IPR000640">
    <property type="entry name" value="EFG_V-like"/>
</dbReference>
<reference evidence="7 8" key="1">
    <citation type="submission" date="2021-01" db="EMBL/GenBank/DDBJ databases">
        <title>Genomic Encyclopedia of Type Strains, Phase IV (KMG-IV): sequencing the most valuable type-strain genomes for metagenomic binning, comparative biology and taxonomic classification.</title>
        <authorList>
            <person name="Goeker M."/>
        </authorList>
    </citation>
    <scope>NUCLEOTIDE SEQUENCE [LARGE SCALE GENOMIC DNA]</scope>
    <source>
        <strain evidence="7 8">DSM 24436</strain>
    </source>
</reference>
<dbReference type="InterPro" id="IPR004540">
    <property type="entry name" value="Transl_elong_EFG/EF2"/>
</dbReference>
<dbReference type="SUPFAM" id="SSF54211">
    <property type="entry name" value="Ribosomal protein S5 domain 2-like"/>
    <property type="match status" value="1"/>
</dbReference>
<keyword evidence="8" id="KW-1185">Reference proteome</keyword>
<dbReference type="CDD" id="cd04170">
    <property type="entry name" value="EF-G_bact"/>
    <property type="match status" value="1"/>
</dbReference>
<dbReference type="Proteomes" id="UP000767854">
    <property type="component" value="Unassembled WGS sequence"/>
</dbReference>
<dbReference type="InterPro" id="IPR053905">
    <property type="entry name" value="EF-G-like_DII"/>
</dbReference>
<dbReference type="InterPro" id="IPR035647">
    <property type="entry name" value="EFG_III/V"/>
</dbReference>
<keyword evidence="7" id="KW-0251">Elongation factor</keyword>
<organism evidence="7 8">
    <name type="scientific">Fusibacter tunisiensis</name>
    <dbReference type="NCBI Taxonomy" id="1008308"/>
    <lineage>
        <taxon>Bacteria</taxon>
        <taxon>Bacillati</taxon>
        <taxon>Bacillota</taxon>
        <taxon>Clostridia</taxon>
        <taxon>Eubacteriales</taxon>
        <taxon>Eubacteriales Family XII. Incertae Sedis</taxon>
        <taxon>Fusibacter</taxon>
    </lineage>
</organism>
<dbReference type="SUPFAM" id="SSF54980">
    <property type="entry name" value="EF-G C-terminal domain-like"/>
    <property type="match status" value="2"/>
</dbReference>
<gene>
    <name evidence="7" type="ORF">JOC49_001305</name>
</gene>
<dbReference type="CDD" id="cd16262">
    <property type="entry name" value="EFG_III"/>
    <property type="match status" value="1"/>
</dbReference>
<dbReference type="SUPFAM" id="SSF52540">
    <property type="entry name" value="P-loop containing nucleoside triphosphate hydrolases"/>
    <property type="match status" value="1"/>
</dbReference>
<dbReference type="PROSITE" id="PS51722">
    <property type="entry name" value="G_TR_2"/>
    <property type="match status" value="1"/>
</dbReference>
<sequence length="693" mass="77362">MKNYTVDKIRNVAFLGHGGSGKTTLAEALLFTTKVISRMGKVEDGNTVSDYDKEEINRGFSISTAVVPIEWQDHKYNFLDTPGYFDFVGDVFGALRVAGGAVIMVDASSGIEVGTEKAWNFTEKRNMPKIIFLNKMDKDNVNYVKVIKELKDTFGKKIAPFCIPMGEGPEFRGFVNVVDMIGREFNGKQCVDAAIPKDMEPRIKPIRDMLIEAVAESDEELMMKYFEGEEFSIEEIHEGLRKGVISGDIVPVVVGAAEKRIGIHTLMDMIFDYFPTPKELSDGVYQGAHPETGETELRKVETSEPFSAFVFKTIVDAFVGKISLFKVYSGEAKKDMEILNANKDEKEKFGNLFLMRGKEQLEVDSVIAGDIGATAKLQHTETGDTLCDRDHPIQYNSMNLPKPALFQAIEPKSKGDEEKIVSSLHRLTEEDPSFIIERNKETKQTLLGGQGTMQIQVITSKLKNLFGVEVTLEGPKVAYRETIKSVATVQGKHKKQSGGAGQYGDVHIKFEPSNEIFIFEEKIFGGSVPRQYIPAVEKGLLESCEKGVLAGCPVVNIKATLLDGSYHAVDSSEMAFKMAAHIAFKKGMEQAKPVLLEPIAHVEIYIPDEYMGDIMGDMNRRRGRILGMEPDEVGYQKVIAEAPQSEMFEYATDLRSMTQARGWFSMRVERYEEVPMQIAVKIIEQIKADNESK</sequence>
<dbReference type="Pfam" id="PF03764">
    <property type="entry name" value="EFG_IV"/>
    <property type="match status" value="1"/>
</dbReference>
<dbReference type="InterPro" id="IPR020568">
    <property type="entry name" value="Ribosomal_Su5_D2-typ_SF"/>
</dbReference>
<keyword evidence="4" id="KW-0342">GTP-binding</keyword>
<dbReference type="Pfam" id="PF14492">
    <property type="entry name" value="EFG_III"/>
    <property type="match status" value="1"/>
</dbReference>
<dbReference type="InterPro" id="IPR009022">
    <property type="entry name" value="EFG_III"/>
</dbReference>
<dbReference type="NCBIfam" id="NF009381">
    <property type="entry name" value="PRK12740.1-5"/>
    <property type="match status" value="1"/>
</dbReference>
<evidence type="ECO:0000256" key="1">
    <source>
        <dbReference type="ARBA" id="ARBA00005870"/>
    </source>
</evidence>
<dbReference type="InterPro" id="IPR000795">
    <property type="entry name" value="T_Tr_GTP-bd_dom"/>
</dbReference>
<dbReference type="InterPro" id="IPR047872">
    <property type="entry name" value="EFG_IV"/>
</dbReference>
<dbReference type="InterPro" id="IPR014721">
    <property type="entry name" value="Ribsml_uS5_D2-typ_fold_subgr"/>
</dbReference>
<dbReference type="Gene3D" id="2.40.30.10">
    <property type="entry name" value="Translation factors"/>
    <property type="match status" value="1"/>
</dbReference>
<dbReference type="EMBL" id="JAFBDT010000008">
    <property type="protein sequence ID" value="MBM7561764.1"/>
    <property type="molecule type" value="Genomic_DNA"/>
</dbReference>
<accession>A0ABS2MQU0</accession>
<dbReference type="InterPro" id="IPR005225">
    <property type="entry name" value="Small_GTP-bd"/>
</dbReference>
<dbReference type="PANTHER" id="PTHR43261">
    <property type="entry name" value="TRANSLATION ELONGATION FACTOR G-RELATED"/>
    <property type="match status" value="1"/>
</dbReference>
<comment type="similarity">
    <text evidence="1">Belongs to the TRAFAC class translation factor GTPase superfamily. Classic translation factor GTPase family. EF-G/EF-2 subfamily.</text>
</comment>
<evidence type="ECO:0000256" key="4">
    <source>
        <dbReference type="ARBA" id="ARBA00023134"/>
    </source>
</evidence>
<dbReference type="InterPro" id="IPR041095">
    <property type="entry name" value="EFG_II"/>
</dbReference>
<dbReference type="Gene3D" id="3.30.70.240">
    <property type="match status" value="1"/>
</dbReference>
<proteinExistence type="inferred from homology"/>
<dbReference type="GO" id="GO:0003746">
    <property type="term" value="F:translation elongation factor activity"/>
    <property type="evidence" value="ECO:0007669"/>
    <property type="project" value="UniProtKB-KW"/>
</dbReference>
<dbReference type="Pfam" id="PF00009">
    <property type="entry name" value="GTP_EFTU"/>
    <property type="match status" value="1"/>
</dbReference>
<dbReference type="CDD" id="cd01434">
    <property type="entry name" value="EFG_mtEFG1_IV"/>
    <property type="match status" value="1"/>
</dbReference>
<dbReference type="CDD" id="cd04088">
    <property type="entry name" value="EFG_mtEFG_II"/>
    <property type="match status" value="1"/>
</dbReference>
<dbReference type="Pfam" id="PF22042">
    <property type="entry name" value="EF-G_D2"/>
    <property type="match status" value="1"/>
</dbReference>